<dbReference type="AlphaFoldDB" id="C9MN41"/>
<evidence type="ECO:0000313" key="3">
    <source>
        <dbReference type="Proteomes" id="UP000003327"/>
    </source>
</evidence>
<reference evidence="2 3" key="1">
    <citation type="submission" date="2009-09" db="EMBL/GenBank/DDBJ databases">
        <authorList>
            <person name="Weinstock G."/>
            <person name="Sodergren E."/>
            <person name="Clifton S."/>
            <person name="Fulton L."/>
            <person name="Fulton B."/>
            <person name="Courtney L."/>
            <person name="Fronick C."/>
            <person name="Harrison M."/>
            <person name="Strong C."/>
            <person name="Farmer C."/>
            <person name="Delahaunty K."/>
            <person name="Markovic C."/>
            <person name="Hall O."/>
            <person name="Minx P."/>
            <person name="Tomlinson C."/>
            <person name="Mitreva M."/>
            <person name="Nelson J."/>
            <person name="Hou S."/>
            <person name="Wollam A."/>
            <person name="Pepin K.H."/>
            <person name="Johnson M."/>
            <person name="Bhonagiri V."/>
            <person name="Nash W.E."/>
            <person name="Warren W."/>
            <person name="Chinwalla A."/>
            <person name="Mardis E.R."/>
            <person name="Wilson R.K."/>
        </authorList>
    </citation>
    <scope>NUCLEOTIDE SEQUENCE [LARGE SCALE GENOMIC DNA]</scope>
    <source>
        <strain evidence="2 3">F0319</strain>
    </source>
</reference>
<feature type="transmembrane region" description="Helical" evidence="1">
    <location>
        <begin position="7"/>
        <end position="26"/>
    </location>
</feature>
<name>C9MN41_9BACT</name>
<comment type="caution">
    <text evidence="2">The sequence shown here is derived from an EMBL/GenBank/DDBJ whole genome shotgun (WGS) entry which is preliminary data.</text>
</comment>
<evidence type="ECO:0000313" key="2">
    <source>
        <dbReference type="EMBL" id="EEX19011.1"/>
    </source>
</evidence>
<dbReference type="Proteomes" id="UP000003327">
    <property type="component" value="Unassembled WGS sequence"/>
</dbReference>
<keyword evidence="1" id="KW-0472">Membrane</keyword>
<gene>
    <name evidence="2" type="ORF">HMPREF0973_01027</name>
</gene>
<dbReference type="EMBL" id="ACVA01000021">
    <property type="protein sequence ID" value="EEX19011.1"/>
    <property type="molecule type" value="Genomic_DNA"/>
</dbReference>
<protein>
    <submittedName>
        <fullName evidence="2">Uncharacterized protein</fullName>
    </submittedName>
</protein>
<accession>C9MN41</accession>
<proteinExistence type="predicted"/>
<keyword evidence="3" id="KW-1185">Reference proteome</keyword>
<dbReference type="HOGENOM" id="CLU_3203713_0_0_10"/>
<evidence type="ECO:0000256" key="1">
    <source>
        <dbReference type="SAM" id="Phobius"/>
    </source>
</evidence>
<keyword evidence="1" id="KW-1133">Transmembrane helix</keyword>
<organism evidence="2 3">
    <name type="scientific">Prevotella veroralis F0319</name>
    <dbReference type="NCBI Taxonomy" id="649761"/>
    <lineage>
        <taxon>Bacteria</taxon>
        <taxon>Pseudomonadati</taxon>
        <taxon>Bacteroidota</taxon>
        <taxon>Bacteroidia</taxon>
        <taxon>Bacteroidales</taxon>
        <taxon>Prevotellaceae</taxon>
        <taxon>Prevotella</taxon>
    </lineage>
</organism>
<keyword evidence="1" id="KW-0812">Transmembrane</keyword>
<sequence length="45" mass="5183">MPNASRFFFIVIIVLFIIGFISYVSYFKVGTDALVCPTQEYELTE</sequence>